<dbReference type="InterPro" id="IPR018469">
    <property type="entry name" value="Dual_oxidase_maturation_fac"/>
</dbReference>
<dbReference type="AlphaFoldDB" id="A0A093PXP0"/>
<keyword evidence="4 7" id="KW-1133">Transmembrane helix</keyword>
<keyword evidence="5 7" id="KW-0472">Membrane</keyword>
<dbReference type="PANTHER" id="PTHR31158:SF1">
    <property type="entry name" value="DOXA1 FACTOR-RELATED"/>
    <property type="match status" value="1"/>
</dbReference>
<comment type="subcellular location">
    <subcellularLocation>
        <location evidence="1">Membrane</location>
        <topology evidence="1">Multi-pass membrane protein</topology>
    </subcellularLocation>
</comment>
<dbReference type="EMBL" id="KL671096">
    <property type="protein sequence ID" value="KFW81151.1"/>
    <property type="molecule type" value="Genomic_DNA"/>
</dbReference>
<dbReference type="GO" id="GO:0005789">
    <property type="term" value="C:endoplasmic reticulum membrane"/>
    <property type="evidence" value="ECO:0007669"/>
    <property type="project" value="InterPro"/>
</dbReference>
<keyword evidence="6" id="KW-0325">Glycoprotein</keyword>
<evidence type="ECO:0000313" key="8">
    <source>
        <dbReference type="EMBL" id="KFW81151.1"/>
    </source>
</evidence>
<evidence type="ECO:0000256" key="4">
    <source>
        <dbReference type="ARBA" id="ARBA00022989"/>
    </source>
</evidence>
<feature type="non-terminal residue" evidence="8">
    <location>
        <position position="295"/>
    </location>
</feature>
<sequence length="295" mass="33395">LWNGSYPFYPGANARFPFDTTWAVIITIFLSMLATFIIILPGIRGRGRLFWFLRLVTGLFVGAVLLTIQFTRDWETGWVQANTSYKSFSRAVVNVDIGLHIGLEGVNITLKGNPVKQINETINYNEHFPWSFDSNYDRSYSEGLEKGLPSPILYMAEKFSSQSPCAVHRQYRISGHYASATLWLAFCTWFISILLFSMSVLLHGGYMLLLTAALILFSLLFFFTARNTPKCPIQFGPVSLKTDYGESFWLTLVTGLLCLLLGLGVIILNSMEPEKLKLIFNLDKKKGAEEVWDKP</sequence>
<evidence type="ECO:0000256" key="3">
    <source>
        <dbReference type="ARBA" id="ARBA00022692"/>
    </source>
</evidence>
<feature type="transmembrane region" description="Helical" evidence="7">
    <location>
        <begin position="177"/>
        <end position="196"/>
    </location>
</feature>
<feature type="transmembrane region" description="Helical" evidence="7">
    <location>
        <begin position="248"/>
        <end position="268"/>
    </location>
</feature>
<dbReference type="GO" id="GO:0015031">
    <property type="term" value="P:protein transport"/>
    <property type="evidence" value="ECO:0007669"/>
    <property type="project" value="InterPro"/>
</dbReference>
<gene>
    <name evidence="8" type="ORF">N305_12700</name>
</gene>
<evidence type="ECO:0000256" key="5">
    <source>
        <dbReference type="ARBA" id="ARBA00023136"/>
    </source>
</evidence>
<dbReference type="STRING" id="328815.ENSMVIP00005024187"/>
<dbReference type="PANTHER" id="PTHR31158">
    <property type="entry name" value="DUAL OXIDASE 2"/>
    <property type="match status" value="1"/>
</dbReference>
<evidence type="ECO:0000256" key="7">
    <source>
        <dbReference type="SAM" id="Phobius"/>
    </source>
</evidence>
<keyword evidence="9" id="KW-1185">Reference proteome</keyword>
<feature type="non-terminal residue" evidence="8">
    <location>
        <position position="1"/>
    </location>
</feature>
<keyword evidence="3 7" id="KW-0812">Transmembrane</keyword>
<evidence type="ECO:0000256" key="1">
    <source>
        <dbReference type="ARBA" id="ARBA00004141"/>
    </source>
</evidence>
<accession>A0A093PXP0</accession>
<evidence type="ECO:0000313" key="9">
    <source>
        <dbReference type="Proteomes" id="UP000053258"/>
    </source>
</evidence>
<feature type="transmembrane region" description="Helical" evidence="7">
    <location>
        <begin position="208"/>
        <end position="228"/>
    </location>
</feature>
<evidence type="ECO:0000256" key="6">
    <source>
        <dbReference type="ARBA" id="ARBA00023180"/>
    </source>
</evidence>
<name>A0A093PXP0_9PASS</name>
<dbReference type="Proteomes" id="UP000053258">
    <property type="component" value="Unassembled WGS sequence"/>
</dbReference>
<dbReference type="Pfam" id="PF10204">
    <property type="entry name" value="DuoxA"/>
    <property type="match status" value="1"/>
</dbReference>
<dbReference type="OrthoDB" id="10042652at2759"/>
<reference evidence="8 9" key="1">
    <citation type="submission" date="2014-06" db="EMBL/GenBank/DDBJ databases">
        <title>Genome evolution of avian class.</title>
        <authorList>
            <person name="Zhang G."/>
            <person name="Li C."/>
        </authorList>
    </citation>
    <scope>NUCLEOTIDE SEQUENCE [LARGE SCALE GENOMIC DNA]</scope>
    <source>
        <strain evidence="8">BGI_N305</strain>
    </source>
</reference>
<proteinExistence type="inferred from homology"/>
<protein>
    <submittedName>
        <fullName evidence="8">Dual oxidase maturation factor 1</fullName>
    </submittedName>
</protein>
<comment type="similarity">
    <text evidence="2">Belongs to the DUOXA family.</text>
</comment>
<evidence type="ECO:0000256" key="2">
    <source>
        <dbReference type="ARBA" id="ARBA00009816"/>
    </source>
</evidence>
<feature type="transmembrane region" description="Helical" evidence="7">
    <location>
        <begin position="52"/>
        <end position="70"/>
    </location>
</feature>
<organism evidence="8 9">
    <name type="scientific">Manacus vitellinus</name>
    <name type="common">golden-collared manakin</name>
    <dbReference type="NCBI Taxonomy" id="328815"/>
    <lineage>
        <taxon>Eukaryota</taxon>
        <taxon>Metazoa</taxon>
        <taxon>Chordata</taxon>
        <taxon>Craniata</taxon>
        <taxon>Vertebrata</taxon>
        <taxon>Euteleostomi</taxon>
        <taxon>Archelosauria</taxon>
        <taxon>Archosauria</taxon>
        <taxon>Dinosauria</taxon>
        <taxon>Saurischia</taxon>
        <taxon>Theropoda</taxon>
        <taxon>Coelurosauria</taxon>
        <taxon>Aves</taxon>
        <taxon>Neognathae</taxon>
        <taxon>Neoaves</taxon>
        <taxon>Telluraves</taxon>
        <taxon>Australaves</taxon>
        <taxon>Passeriformes</taxon>
        <taxon>Pipridae</taxon>
        <taxon>Manacus</taxon>
    </lineage>
</organism>
<feature type="transmembrane region" description="Helical" evidence="7">
    <location>
        <begin position="20"/>
        <end position="40"/>
    </location>
</feature>